<proteinExistence type="predicted"/>
<protein>
    <submittedName>
        <fullName evidence="5">DeoR/GlpR family transcriptional regulator</fullName>
    </submittedName>
</protein>
<dbReference type="PANTHER" id="PTHR30146:SF155">
    <property type="entry name" value="ALANINE RACEMASE"/>
    <property type="match status" value="1"/>
</dbReference>
<evidence type="ECO:0000256" key="1">
    <source>
        <dbReference type="ARBA" id="ARBA00023015"/>
    </source>
</evidence>
<dbReference type="AlphaFoldDB" id="A0A6G4U7P4"/>
<gene>
    <name evidence="5" type="ORF">G5C51_30430</name>
</gene>
<dbReference type="InterPro" id="IPR018356">
    <property type="entry name" value="Tscrpt_reg_HTH_DeoR_CS"/>
</dbReference>
<name>A0A6G4U7P4_9ACTN</name>
<dbReference type="SUPFAM" id="SSF53822">
    <property type="entry name" value="Periplasmic binding protein-like I"/>
    <property type="match status" value="1"/>
</dbReference>
<dbReference type="Proteomes" id="UP000481583">
    <property type="component" value="Unassembled WGS sequence"/>
</dbReference>
<keyword evidence="2" id="KW-0238">DNA-binding</keyword>
<dbReference type="PROSITE" id="PS00894">
    <property type="entry name" value="HTH_DEOR_1"/>
    <property type="match status" value="1"/>
</dbReference>
<reference evidence="5 6" key="1">
    <citation type="submission" date="2020-02" db="EMBL/GenBank/DDBJ databases">
        <title>Whole-genome analyses of novel actinobacteria.</title>
        <authorList>
            <person name="Sahin N."/>
        </authorList>
    </citation>
    <scope>NUCLEOTIDE SEQUENCE [LARGE SCALE GENOMIC DNA]</scope>
    <source>
        <strain evidence="5 6">A7024</strain>
    </source>
</reference>
<dbReference type="RefSeq" id="WP_165241936.1">
    <property type="nucleotide sequence ID" value="NZ_JAAKZV010000188.1"/>
</dbReference>
<dbReference type="Gene3D" id="3.40.50.2300">
    <property type="match status" value="2"/>
</dbReference>
<sequence>MRTPAAERRQQILEVVRGQEAIRLADLAARLNVSPVTVRRDVEALAQQGLLHRSHGAVRAAGAAPERPATAVLGMLVPDAAYYFADIIRGARAAAAEAGARLVLGISGYRPEEDRTQLDRLTESGADALLLSPSWPDGFPTDTESDQLSRLATPAVLVERRAAPGTPAAELDRVSSDHTHGCFLAVRHLAALGHDRIRLVARADSPTATAVRQGFAAAALALDLPAQEPLAGGPGELERAAGQLAAAVAAGETRAVLVHNDIDAIALVQRLHTHGVRVPDDLALIAYDDEMAALADTPLTAVAPPKRAVGEAAVRLALRRMGAAPDPGTHIELLPELRVRESCGV</sequence>
<organism evidence="5 6">
    <name type="scientific">Streptomyces coryli</name>
    <dbReference type="NCBI Taxonomy" id="1128680"/>
    <lineage>
        <taxon>Bacteria</taxon>
        <taxon>Bacillati</taxon>
        <taxon>Actinomycetota</taxon>
        <taxon>Actinomycetes</taxon>
        <taxon>Kitasatosporales</taxon>
        <taxon>Streptomycetaceae</taxon>
        <taxon>Streptomyces</taxon>
    </lineage>
</organism>
<dbReference type="InterPro" id="IPR001034">
    <property type="entry name" value="DeoR_HTH"/>
</dbReference>
<dbReference type="PRINTS" id="PR00037">
    <property type="entry name" value="HTHLACR"/>
</dbReference>
<evidence type="ECO:0000256" key="3">
    <source>
        <dbReference type="ARBA" id="ARBA00023163"/>
    </source>
</evidence>
<comment type="caution">
    <text evidence="5">The sequence shown here is derived from an EMBL/GenBank/DDBJ whole genome shotgun (WGS) entry which is preliminary data.</text>
</comment>
<evidence type="ECO:0000256" key="2">
    <source>
        <dbReference type="ARBA" id="ARBA00023125"/>
    </source>
</evidence>
<accession>A0A6G4U7P4</accession>
<dbReference type="InterPro" id="IPR046335">
    <property type="entry name" value="LacI/GalR-like_sensor"/>
</dbReference>
<dbReference type="Gene3D" id="1.10.10.10">
    <property type="entry name" value="Winged helix-like DNA-binding domain superfamily/Winged helix DNA-binding domain"/>
    <property type="match status" value="1"/>
</dbReference>
<keyword evidence="1" id="KW-0805">Transcription regulation</keyword>
<dbReference type="InterPro" id="IPR036390">
    <property type="entry name" value="WH_DNA-bd_sf"/>
</dbReference>
<evidence type="ECO:0000313" key="6">
    <source>
        <dbReference type="Proteomes" id="UP000481583"/>
    </source>
</evidence>
<dbReference type="Pfam" id="PF13377">
    <property type="entry name" value="Peripla_BP_3"/>
    <property type="match status" value="1"/>
</dbReference>
<keyword evidence="6" id="KW-1185">Reference proteome</keyword>
<dbReference type="PROSITE" id="PS51000">
    <property type="entry name" value="HTH_DEOR_2"/>
    <property type="match status" value="1"/>
</dbReference>
<evidence type="ECO:0000259" key="4">
    <source>
        <dbReference type="PROSITE" id="PS51000"/>
    </source>
</evidence>
<dbReference type="PANTHER" id="PTHR30146">
    <property type="entry name" value="LACI-RELATED TRANSCRIPTIONAL REPRESSOR"/>
    <property type="match status" value="1"/>
</dbReference>
<dbReference type="GO" id="GO:0000976">
    <property type="term" value="F:transcription cis-regulatory region binding"/>
    <property type="evidence" value="ECO:0007669"/>
    <property type="project" value="TreeGrafter"/>
</dbReference>
<dbReference type="Pfam" id="PF08220">
    <property type="entry name" value="HTH_DeoR"/>
    <property type="match status" value="1"/>
</dbReference>
<dbReference type="SUPFAM" id="SSF46785">
    <property type="entry name" value="Winged helix' DNA-binding domain"/>
    <property type="match status" value="1"/>
</dbReference>
<feature type="domain" description="HTH deoR-type" evidence="4">
    <location>
        <begin position="5"/>
        <end position="60"/>
    </location>
</feature>
<evidence type="ECO:0000313" key="5">
    <source>
        <dbReference type="EMBL" id="NGN68204.1"/>
    </source>
</evidence>
<dbReference type="SMART" id="SM00420">
    <property type="entry name" value="HTH_DEOR"/>
    <property type="match status" value="1"/>
</dbReference>
<dbReference type="EMBL" id="JAAKZV010000188">
    <property type="protein sequence ID" value="NGN68204.1"/>
    <property type="molecule type" value="Genomic_DNA"/>
</dbReference>
<dbReference type="GO" id="GO:0003700">
    <property type="term" value="F:DNA-binding transcription factor activity"/>
    <property type="evidence" value="ECO:0007669"/>
    <property type="project" value="InterPro"/>
</dbReference>
<dbReference type="InterPro" id="IPR028082">
    <property type="entry name" value="Peripla_BP_I"/>
</dbReference>
<dbReference type="InterPro" id="IPR036388">
    <property type="entry name" value="WH-like_DNA-bd_sf"/>
</dbReference>
<keyword evidence="3" id="KW-0804">Transcription</keyword>